<comment type="caution">
    <text evidence="8">The sequence shown here is derived from an EMBL/GenBank/DDBJ whole genome shotgun (WGS) entry which is preliminary data.</text>
</comment>
<evidence type="ECO:0000256" key="4">
    <source>
        <dbReference type="RuleBase" id="RU362110"/>
    </source>
</evidence>
<evidence type="ECO:0000256" key="2">
    <source>
        <dbReference type="ARBA" id="ARBA00022801"/>
    </source>
</evidence>
<sequence length="502" mass="54071">MVVGAWLFASLWTLAHGGDERPQFHFNFLQDNGTDIVNDPNGPRYIDGLYHLFFQHRRLPSYTEIAHATSPDLLHWTMAPRAVLEPDELYDDAGVWSGNSFELPDGRVGMAYRARSSRAPTAAGVAVAVADDGVAGNWTKRGVLFPKATCDALPVWRSKAGWRGGGVAVDGATPFATYSSADFTNWTEDARPLFDATRDAPNWPGMPCPDFFPVQGPSSPEPSNETTWVVKLSAGGKPVPPPDHVLLGSYDGAAVFTAESVAGAAKLYPVDYGTAFAGSTMWDPVHARRIYMAWVGGKTNTHVWPREFTVEDGAVRFRPIREALLLRTPNASAAAAYAVDAVDATLVDGLQQLDVEATFALADGRTWAEWSRGDNCSFGVRVQDDLQLIVANRKGDEWSNESRLEQEFQNGAAGSESYAALALDGRGGPFVLPPRSATLALRVLVDHALVEAFADGRASVTTFRDDYDASATKVSLFSTCADVAAASGRAWEMASAPVVGPL</sequence>
<evidence type="ECO:0000259" key="7">
    <source>
        <dbReference type="Pfam" id="PF08244"/>
    </source>
</evidence>
<dbReference type="Pfam" id="PF08244">
    <property type="entry name" value="Glyco_hydro_32C"/>
    <property type="match status" value="1"/>
</dbReference>
<dbReference type="SUPFAM" id="SSF75005">
    <property type="entry name" value="Arabinanase/levansucrase/invertase"/>
    <property type="match status" value="1"/>
</dbReference>
<dbReference type="Gene3D" id="2.115.10.20">
    <property type="entry name" value="Glycosyl hydrolase domain, family 43"/>
    <property type="match status" value="1"/>
</dbReference>
<keyword evidence="5" id="KW-0732">Signal</keyword>
<accession>A0ABR1G7H6</accession>
<evidence type="ECO:0000256" key="3">
    <source>
        <dbReference type="ARBA" id="ARBA00023295"/>
    </source>
</evidence>
<reference evidence="8 9" key="1">
    <citation type="submission" date="2024-03" db="EMBL/GenBank/DDBJ databases">
        <title>Aureococcus anophagefferens CCMP1851 and Kratosvirus quantuckense: Draft genome of a second virus-susceptible host strain in the model system.</title>
        <authorList>
            <person name="Chase E."/>
            <person name="Truchon A.R."/>
            <person name="Schepens W."/>
            <person name="Wilhelm S.W."/>
        </authorList>
    </citation>
    <scope>NUCLEOTIDE SEQUENCE [LARGE SCALE GENOMIC DNA]</scope>
    <source>
        <strain evidence="8 9">CCMP1851</strain>
    </source>
</reference>
<keyword evidence="9" id="KW-1185">Reference proteome</keyword>
<feature type="domain" description="Glycosyl hydrolase family 32 C-terminal" evidence="7">
    <location>
        <begin position="351"/>
        <end position="491"/>
    </location>
</feature>
<dbReference type="InterPro" id="IPR013189">
    <property type="entry name" value="Glyco_hydro_32_C"/>
</dbReference>
<dbReference type="Gene3D" id="2.60.120.560">
    <property type="entry name" value="Exo-inulinase, domain 1"/>
    <property type="match status" value="1"/>
</dbReference>
<evidence type="ECO:0000256" key="1">
    <source>
        <dbReference type="ARBA" id="ARBA00009902"/>
    </source>
</evidence>
<feature type="signal peptide" evidence="5">
    <location>
        <begin position="1"/>
        <end position="17"/>
    </location>
</feature>
<evidence type="ECO:0000313" key="8">
    <source>
        <dbReference type="EMBL" id="KAK7249106.1"/>
    </source>
</evidence>
<feature type="chain" id="PRO_5047521569" evidence="5">
    <location>
        <begin position="18"/>
        <end position="502"/>
    </location>
</feature>
<evidence type="ECO:0000259" key="6">
    <source>
        <dbReference type="Pfam" id="PF00251"/>
    </source>
</evidence>
<dbReference type="InterPro" id="IPR001362">
    <property type="entry name" value="Glyco_hydro_32"/>
</dbReference>
<keyword evidence="2 4" id="KW-0378">Hydrolase</keyword>
<dbReference type="InterPro" id="IPR023296">
    <property type="entry name" value="Glyco_hydro_beta-prop_sf"/>
</dbReference>
<keyword evidence="3 4" id="KW-0326">Glycosidase</keyword>
<dbReference type="InterPro" id="IPR050551">
    <property type="entry name" value="Fructan_Metab_Enzymes"/>
</dbReference>
<dbReference type="SUPFAM" id="SSF49899">
    <property type="entry name" value="Concanavalin A-like lectins/glucanases"/>
    <property type="match status" value="1"/>
</dbReference>
<gene>
    <name evidence="8" type="ORF">SO694_00044277</name>
</gene>
<name>A0ABR1G7H6_AURAN</name>
<dbReference type="InterPro" id="IPR013148">
    <property type="entry name" value="Glyco_hydro_32_N"/>
</dbReference>
<feature type="domain" description="Glycosyl hydrolase family 32 N-terminal" evidence="6">
    <location>
        <begin position="36"/>
        <end position="300"/>
    </location>
</feature>
<dbReference type="Proteomes" id="UP001363151">
    <property type="component" value="Unassembled WGS sequence"/>
</dbReference>
<dbReference type="PANTHER" id="PTHR31953">
    <property type="entry name" value="BETA-FRUCTOFURANOSIDASE, INSOLUBLE ISOENZYME CWINV1-RELATED"/>
    <property type="match status" value="1"/>
</dbReference>
<dbReference type="SMART" id="SM00640">
    <property type="entry name" value="Glyco_32"/>
    <property type="match status" value="1"/>
</dbReference>
<evidence type="ECO:0000313" key="9">
    <source>
        <dbReference type="Proteomes" id="UP001363151"/>
    </source>
</evidence>
<proteinExistence type="inferred from homology"/>
<evidence type="ECO:0000256" key="5">
    <source>
        <dbReference type="SAM" id="SignalP"/>
    </source>
</evidence>
<dbReference type="Pfam" id="PF00251">
    <property type="entry name" value="Glyco_hydro_32N"/>
    <property type="match status" value="1"/>
</dbReference>
<dbReference type="GO" id="GO:0016787">
    <property type="term" value="F:hydrolase activity"/>
    <property type="evidence" value="ECO:0007669"/>
    <property type="project" value="UniProtKB-KW"/>
</dbReference>
<organism evidence="8 9">
    <name type="scientific">Aureococcus anophagefferens</name>
    <name type="common">Harmful bloom alga</name>
    <dbReference type="NCBI Taxonomy" id="44056"/>
    <lineage>
        <taxon>Eukaryota</taxon>
        <taxon>Sar</taxon>
        <taxon>Stramenopiles</taxon>
        <taxon>Ochrophyta</taxon>
        <taxon>Pelagophyceae</taxon>
        <taxon>Pelagomonadales</taxon>
        <taxon>Pelagomonadaceae</taxon>
        <taxon>Aureococcus</taxon>
    </lineage>
</organism>
<comment type="similarity">
    <text evidence="1 4">Belongs to the glycosyl hydrolase 32 family.</text>
</comment>
<dbReference type="InterPro" id="IPR013320">
    <property type="entry name" value="ConA-like_dom_sf"/>
</dbReference>
<dbReference type="EMBL" id="JBBJCI010000083">
    <property type="protein sequence ID" value="KAK7249106.1"/>
    <property type="molecule type" value="Genomic_DNA"/>
</dbReference>
<protein>
    <submittedName>
        <fullName evidence="8">Glycosyl hydrolase</fullName>
    </submittedName>
</protein>